<proteinExistence type="predicted"/>
<dbReference type="GO" id="GO:0005737">
    <property type="term" value="C:cytoplasm"/>
    <property type="evidence" value="ECO:0007669"/>
    <property type="project" value="TreeGrafter"/>
</dbReference>
<comment type="caution">
    <text evidence="1">The sequence shown here is derived from an EMBL/GenBank/DDBJ whole genome shotgun (WGS) entry which is preliminary data.</text>
</comment>
<reference evidence="1" key="1">
    <citation type="submission" date="2009-02" db="EMBL/GenBank/DDBJ databases">
        <authorList>
            <person name="Fulton L."/>
            <person name="Clifton S."/>
            <person name="Fulton B."/>
            <person name="Xu J."/>
            <person name="Minx P."/>
            <person name="Pepin K.H."/>
            <person name="Johnson M."/>
            <person name="Bhonagiri V."/>
            <person name="Nash W.E."/>
            <person name="Mardis E.R."/>
            <person name="Wilson R.K."/>
        </authorList>
    </citation>
    <scope>NUCLEOTIDE SEQUENCE [LARGE SCALE GENOMIC DNA]</scope>
    <source>
        <strain evidence="1">DSM 15053</strain>
    </source>
</reference>
<sequence length="345" mass="38644">MNMDEMLRKEKDRVERKIKIGSEILYLTKDQCIEAGPDTDETLEIIEKTLTAHGNKEYEMPAKIGIHPYDDVFYHAMPAYVPGQMACGEKWIECYPRNPKEYGLPQTSGLMILNEILTGFPLVIMDGAWLTAMRTPAVTSIAAAALHPDAETFGMFGCGVQGIGHVRFIVKKLKNLKKIYVYDVRQESMDRLVEEVKDEISGIEIIKAASPEEVAANCDVMSSATIITRENMAVVKEEWLHAGQTILPCDLNTFWEASIQKNADKYIVDSKDEHVLFDSMGYFPDGLPDIYAETGEIIAGLKPGRERKEERIVCSNIGMSVCDVAMAKFIFDSALERNLGTVMKL</sequence>
<name>C0C6F2_9FIRM</name>
<accession>C0C6F2</accession>
<dbReference type="Gene3D" id="3.30.1780.10">
    <property type="entry name" value="ornithine cyclodeaminase, domain 1"/>
    <property type="match status" value="1"/>
</dbReference>
<dbReference type="SUPFAM" id="SSF51735">
    <property type="entry name" value="NAD(P)-binding Rossmann-fold domains"/>
    <property type="match status" value="1"/>
</dbReference>
<reference evidence="1" key="2">
    <citation type="submission" date="2013-06" db="EMBL/GenBank/DDBJ databases">
        <title>Draft genome sequence of Clostridium hylemonae (DSM 15053).</title>
        <authorList>
            <person name="Sudarsanam P."/>
            <person name="Ley R."/>
            <person name="Guruge J."/>
            <person name="Turnbaugh P.J."/>
            <person name="Mahowald M."/>
            <person name="Liep D."/>
            <person name="Gordon J."/>
        </authorList>
    </citation>
    <scope>NUCLEOTIDE SEQUENCE</scope>
    <source>
        <strain evidence="1">DSM 15053</strain>
    </source>
</reference>
<gene>
    <name evidence="1" type="ORF">CLOHYLEM_07689</name>
</gene>
<dbReference type="InterPro" id="IPR003462">
    <property type="entry name" value="ODC_Mu_crystall"/>
</dbReference>
<dbReference type="Proteomes" id="UP000004893">
    <property type="component" value="Unassembled WGS sequence"/>
</dbReference>
<dbReference type="eggNOG" id="COG2423">
    <property type="taxonomic scope" value="Bacteria"/>
</dbReference>
<organism evidence="1 2">
    <name type="scientific">[Clostridium] hylemonae DSM 15053</name>
    <dbReference type="NCBI Taxonomy" id="553973"/>
    <lineage>
        <taxon>Bacteria</taxon>
        <taxon>Bacillati</taxon>
        <taxon>Bacillota</taxon>
        <taxon>Clostridia</taxon>
        <taxon>Lachnospirales</taxon>
        <taxon>Lachnospiraceae</taxon>
    </lineage>
</organism>
<evidence type="ECO:0000313" key="2">
    <source>
        <dbReference type="Proteomes" id="UP000004893"/>
    </source>
</evidence>
<dbReference type="OrthoDB" id="9792005at2"/>
<dbReference type="InterPro" id="IPR036291">
    <property type="entry name" value="NAD(P)-bd_dom_sf"/>
</dbReference>
<dbReference type="PANTHER" id="PTHR13812:SF19">
    <property type="entry name" value="KETIMINE REDUCTASE MU-CRYSTALLIN"/>
    <property type="match status" value="1"/>
</dbReference>
<protein>
    <submittedName>
        <fullName evidence="1">Ornithine cyclodeaminase/mu-crystallin family protein</fullName>
    </submittedName>
</protein>
<dbReference type="PANTHER" id="PTHR13812">
    <property type="entry name" value="KETIMINE REDUCTASE MU-CRYSTALLIN"/>
    <property type="match status" value="1"/>
</dbReference>
<dbReference type="Pfam" id="PF02423">
    <property type="entry name" value="OCD_Mu_crystall"/>
    <property type="match status" value="1"/>
</dbReference>
<dbReference type="Gene3D" id="3.40.50.720">
    <property type="entry name" value="NAD(P)-binding Rossmann-like Domain"/>
    <property type="match status" value="1"/>
</dbReference>
<dbReference type="PIRSF" id="PIRSF001439">
    <property type="entry name" value="CryM"/>
    <property type="match status" value="1"/>
</dbReference>
<dbReference type="InterPro" id="IPR023401">
    <property type="entry name" value="ODC_N"/>
</dbReference>
<dbReference type="EMBL" id="ABYI02000042">
    <property type="protein sequence ID" value="EEG72287.1"/>
    <property type="molecule type" value="Genomic_DNA"/>
</dbReference>
<evidence type="ECO:0000313" key="1">
    <source>
        <dbReference type="EMBL" id="EEG72287.1"/>
    </source>
</evidence>
<dbReference type="RefSeq" id="WP_006445030.1">
    <property type="nucleotide sequence ID" value="NZ_CP036524.1"/>
</dbReference>
<keyword evidence="2" id="KW-1185">Reference proteome</keyword>
<dbReference type="STRING" id="553973.CLOHYLEM_07689"/>
<dbReference type="AlphaFoldDB" id="C0C6F2"/>
<dbReference type="HOGENOM" id="CLU_042088_3_1_9"/>